<feature type="transmembrane region" description="Helical" evidence="1">
    <location>
        <begin position="161"/>
        <end position="180"/>
    </location>
</feature>
<keyword evidence="1" id="KW-0472">Membrane</keyword>
<evidence type="ECO:0000313" key="2">
    <source>
        <dbReference type="EMBL" id="QDH89143.1"/>
    </source>
</evidence>
<sequence>MNSKTTGRVHVYDEKAIDERFQRVVRYLLDKNRNFDEEGDAFLLSEYDWNMKTLSLMRKHCDNTKQKQIFQPQGLASVDVNHNISWKAGDRILSGLTSYFKGETDNVTDVAETIYHEATGHETKGTWLEGIFSLANLDDGMAMLLPLMLMVFALRRDKISLVLTLLIVSYKIMKLIIAGFTSDMAFLRLFELWEWLNGHMQDKYNSSNMEEDLDMEPVYKSQGFEEHSTYCAEMIVLLVSLGLGFKARDPFFSFISNAIRFSDKQKENLASSMLKMSIKLNTFFTETINNETLANFFLC</sequence>
<gene>
    <name evidence="2" type="ORF">H2RhizoLitter8201_000001</name>
</gene>
<keyword evidence="1" id="KW-0812">Transmembrane</keyword>
<evidence type="ECO:0000256" key="1">
    <source>
        <dbReference type="SAM" id="Phobius"/>
    </source>
</evidence>
<name>A0A514D690_9VIRU</name>
<organism evidence="2">
    <name type="scientific">Picornavirales sp</name>
    <dbReference type="NCBI Taxonomy" id="1955153"/>
    <lineage>
        <taxon>Viruses</taxon>
        <taxon>Riboviria</taxon>
        <taxon>Orthornavirae</taxon>
        <taxon>Pisuviricota</taxon>
        <taxon>Pisoniviricetes</taxon>
        <taxon>Picornavirales</taxon>
    </lineage>
</organism>
<accession>A0A514D690</accession>
<protein>
    <submittedName>
        <fullName evidence="2">Uncharacterized protein</fullName>
    </submittedName>
</protein>
<proteinExistence type="predicted"/>
<reference evidence="2" key="1">
    <citation type="submission" date="2019-05" db="EMBL/GenBank/DDBJ databases">
        <title>Metatranscriptomic reconstruction reveals RNA viruses with the potential to shape carbon cycling in soil.</title>
        <authorList>
            <person name="Starr E.P."/>
            <person name="Nuccio E."/>
            <person name="Pett-Ridge J."/>
            <person name="Banfield J.F."/>
            <person name="Firestone M.K."/>
        </authorList>
    </citation>
    <scope>NUCLEOTIDE SEQUENCE</scope>
    <source>
        <strain evidence="2">H2_Rhizo_Litter_8_scaffold_201</strain>
    </source>
</reference>
<dbReference type="EMBL" id="MN034635">
    <property type="protein sequence ID" value="QDH89143.1"/>
    <property type="molecule type" value="Genomic_RNA"/>
</dbReference>
<keyword evidence="1" id="KW-1133">Transmembrane helix</keyword>